<reference evidence="8" key="2">
    <citation type="submission" date="2025-04" db="UniProtKB">
        <authorList>
            <consortium name="RefSeq"/>
        </authorList>
    </citation>
    <scope>IDENTIFICATION</scope>
    <source>
        <strain evidence="8">Punador</strain>
    </source>
</reference>
<proteinExistence type="inferred from homology"/>
<comment type="similarity">
    <text evidence="2">Belongs to the FUN14 family.</text>
</comment>
<dbReference type="InterPro" id="IPR007014">
    <property type="entry name" value="FUN14"/>
</dbReference>
<evidence type="ECO:0000313" key="7">
    <source>
        <dbReference type="Proteomes" id="UP001652620"/>
    </source>
</evidence>
<evidence type="ECO:0000313" key="6">
    <source>
        <dbReference type="EMBL" id="JAC55290.1"/>
    </source>
</evidence>
<dbReference type="GO" id="GO:0000422">
    <property type="term" value="P:autophagy of mitochondrion"/>
    <property type="evidence" value="ECO:0007669"/>
    <property type="project" value="TreeGrafter"/>
</dbReference>
<keyword evidence="7" id="KW-1185">Reference proteome</keyword>
<sequence>MSDWSKSQKNANNARVEKMTEDASKFLGGVLGDISSRSAYTQIAIGATSGWFTGFATMKIGKFAAFAIGGGIILMEIAHQEGFIEIDWSKITGKLDKVTDKVETAVTGQEKNWIEKTERFVDRKLDRAENILKSKTKKAKKWYSKLIGDENGPKVNDLHIFLTAFVGGIALGVASA</sequence>
<dbReference type="AlphaFoldDB" id="A0A034WMA4"/>
<dbReference type="EMBL" id="GAKP01003662">
    <property type="protein sequence ID" value="JAC55290.1"/>
    <property type="molecule type" value="Transcribed_RNA"/>
</dbReference>
<dbReference type="KEGG" id="bdr:105233579"/>
<name>A0A034WMA4_BACDO</name>
<evidence type="ECO:0000256" key="3">
    <source>
        <dbReference type="ARBA" id="ARBA00022692"/>
    </source>
</evidence>
<comment type="subcellular location">
    <subcellularLocation>
        <location evidence="1">Mitochondrion outer membrane</location>
        <topology evidence="1">Multi-pass membrane protein</topology>
    </subcellularLocation>
</comment>
<evidence type="ECO:0000256" key="4">
    <source>
        <dbReference type="ARBA" id="ARBA00022989"/>
    </source>
</evidence>
<keyword evidence="5" id="KW-0472">Membrane</keyword>
<reference evidence="7" key="3">
    <citation type="submission" date="2025-05" db="UniProtKB">
        <authorList>
            <consortium name="RefSeq"/>
        </authorList>
    </citation>
    <scope>NUCLEOTIDE SEQUENCE [LARGE SCALE GENOMIC DNA]</scope>
</reference>
<dbReference type="Proteomes" id="UP001652620">
    <property type="component" value="Chromosome 1"/>
</dbReference>
<dbReference type="RefSeq" id="XP_011213998.1">
    <property type="nucleotide sequence ID" value="XM_011215696.3"/>
</dbReference>
<dbReference type="GO" id="GO:0005741">
    <property type="term" value="C:mitochondrial outer membrane"/>
    <property type="evidence" value="ECO:0007669"/>
    <property type="project" value="UniProtKB-SubCell"/>
</dbReference>
<organism evidence="6">
    <name type="scientific">Bactrocera dorsalis</name>
    <name type="common">Oriental fruit fly</name>
    <name type="synonym">Dacus dorsalis</name>
    <dbReference type="NCBI Taxonomy" id="27457"/>
    <lineage>
        <taxon>Eukaryota</taxon>
        <taxon>Metazoa</taxon>
        <taxon>Ecdysozoa</taxon>
        <taxon>Arthropoda</taxon>
        <taxon>Hexapoda</taxon>
        <taxon>Insecta</taxon>
        <taxon>Pterygota</taxon>
        <taxon>Neoptera</taxon>
        <taxon>Endopterygota</taxon>
        <taxon>Diptera</taxon>
        <taxon>Brachycera</taxon>
        <taxon>Muscomorpha</taxon>
        <taxon>Tephritoidea</taxon>
        <taxon>Tephritidae</taxon>
        <taxon>Bactrocera</taxon>
        <taxon>Bactrocera</taxon>
    </lineage>
</organism>
<evidence type="ECO:0000256" key="5">
    <source>
        <dbReference type="ARBA" id="ARBA00023136"/>
    </source>
</evidence>
<protein>
    <submittedName>
        <fullName evidence="8">FUN14 domain-containing protein 1 isoform X1</fullName>
    </submittedName>
    <submittedName>
        <fullName evidence="6">FUN14 domain-containing protein 1B</fullName>
    </submittedName>
</protein>
<gene>
    <name evidence="6" type="primary">FUD1B</name>
    <name evidence="8" type="synonym">LOC105233579</name>
</gene>
<reference evidence="6" key="1">
    <citation type="journal article" date="2014" name="BMC Genomics">
        <title>Characterizing the developmental transcriptome of the oriental fruit fly, Bactrocera dorsalis (Diptera: Tephritidae) through comparative genomic analysis with Drosophila melanogaster utilizing modENCODE datasets.</title>
        <authorList>
            <person name="Geib S.M."/>
            <person name="Calla B."/>
            <person name="Hall B."/>
            <person name="Hou S."/>
            <person name="Manoukis N.C."/>
        </authorList>
    </citation>
    <scope>NUCLEOTIDE SEQUENCE</scope>
    <source>
        <strain evidence="6">Punador</strain>
    </source>
</reference>
<accession>A0A034WMA4</accession>
<evidence type="ECO:0000256" key="2">
    <source>
        <dbReference type="ARBA" id="ARBA00009160"/>
    </source>
</evidence>
<dbReference type="GeneID" id="105233579"/>
<keyword evidence="4" id="KW-1133">Transmembrane helix</keyword>
<dbReference type="OrthoDB" id="163794at2759"/>
<dbReference type="PANTHER" id="PTHR21346:SF0">
    <property type="entry name" value="RE45833P"/>
    <property type="match status" value="1"/>
</dbReference>
<evidence type="ECO:0000256" key="1">
    <source>
        <dbReference type="ARBA" id="ARBA00004374"/>
    </source>
</evidence>
<keyword evidence="3" id="KW-0812">Transmembrane</keyword>
<evidence type="ECO:0000313" key="8">
    <source>
        <dbReference type="RefSeq" id="XP_011213998.1"/>
    </source>
</evidence>
<dbReference type="Pfam" id="PF04930">
    <property type="entry name" value="FUN14"/>
    <property type="match status" value="1"/>
</dbReference>
<dbReference type="PANTHER" id="PTHR21346">
    <property type="entry name" value="FUN14 DOMAIN CONTAINING"/>
    <property type="match status" value="1"/>
</dbReference>